<keyword evidence="1" id="KW-0472">Membrane</keyword>
<gene>
    <name evidence="2" type="ORF">I595_3297</name>
</gene>
<dbReference type="EMBL" id="LDJX01000007">
    <property type="protein sequence ID" value="KPM30800.1"/>
    <property type="molecule type" value="Genomic_DNA"/>
</dbReference>
<dbReference type="Proteomes" id="UP000050280">
    <property type="component" value="Unassembled WGS sequence"/>
</dbReference>
<dbReference type="AlphaFoldDB" id="A0A0P7AS80"/>
<proteinExistence type="predicted"/>
<comment type="caution">
    <text evidence="2">The sequence shown here is derived from an EMBL/GenBank/DDBJ whole genome shotgun (WGS) entry which is preliminary data.</text>
</comment>
<name>A0A0P7AS80_9FLAO</name>
<keyword evidence="1" id="KW-1133">Transmembrane helix</keyword>
<evidence type="ECO:0000313" key="3">
    <source>
        <dbReference type="Proteomes" id="UP000050280"/>
    </source>
</evidence>
<organism evidence="2 3">
    <name type="scientific">Croceitalea dokdonensis DOKDO 023</name>
    <dbReference type="NCBI Taxonomy" id="1300341"/>
    <lineage>
        <taxon>Bacteria</taxon>
        <taxon>Pseudomonadati</taxon>
        <taxon>Bacteroidota</taxon>
        <taxon>Flavobacteriia</taxon>
        <taxon>Flavobacteriales</taxon>
        <taxon>Flavobacteriaceae</taxon>
        <taxon>Croceitalea</taxon>
    </lineage>
</organism>
<accession>A0A0P7AS80</accession>
<sequence length="55" mass="6270">MKDFINLKNLKMASGFATGFLLYDYFVHGELNWIAAIVTAIILAALMPLFYKNKK</sequence>
<dbReference type="RefSeq" id="WP_157449762.1">
    <property type="nucleotide sequence ID" value="NZ_LDJX01000007.1"/>
</dbReference>
<reference evidence="2 3" key="1">
    <citation type="submission" date="2015-09" db="EMBL/GenBank/DDBJ databases">
        <title>Genome sequence of the marine flavobacterium Croceitalea dokdonensis DOKDO 023 that contains proton- and sodium-pumping rhodopsins.</title>
        <authorList>
            <person name="Kwon S.-K."/>
            <person name="Lee H.K."/>
            <person name="Kwak M.-J."/>
            <person name="Kim J.F."/>
        </authorList>
    </citation>
    <scope>NUCLEOTIDE SEQUENCE [LARGE SCALE GENOMIC DNA]</scope>
    <source>
        <strain evidence="2 3">DOKDO 023</strain>
    </source>
</reference>
<dbReference type="OrthoDB" id="10005372at2"/>
<protein>
    <submittedName>
        <fullName evidence="2">Uncharacterized protein</fullName>
    </submittedName>
</protein>
<keyword evidence="3" id="KW-1185">Reference proteome</keyword>
<feature type="transmembrane region" description="Helical" evidence="1">
    <location>
        <begin position="33"/>
        <end position="51"/>
    </location>
</feature>
<keyword evidence="1" id="KW-0812">Transmembrane</keyword>
<evidence type="ECO:0000256" key="1">
    <source>
        <dbReference type="SAM" id="Phobius"/>
    </source>
</evidence>
<evidence type="ECO:0000313" key="2">
    <source>
        <dbReference type="EMBL" id="KPM30800.1"/>
    </source>
</evidence>